<keyword evidence="9" id="KW-0862">Zinc</keyword>
<name>A0A1E4THK1_9ASCO</name>
<dbReference type="PANTHER" id="PTHR20208">
    <property type="entry name" value="STRUCTURE-SPECIFIC ENDONUCLEASE SUBUNIT SLX1"/>
    <property type="match status" value="1"/>
</dbReference>
<keyword evidence="2 9" id="KW-0255">Endonuclease</keyword>
<evidence type="ECO:0000256" key="4">
    <source>
        <dbReference type="ARBA" id="ARBA00022771"/>
    </source>
</evidence>
<feature type="domain" description="GIY-YIG" evidence="12">
    <location>
        <begin position="16"/>
        <end position="99"/>
    </location>
</feature>
<keyword evidence="7 9" id="KW-0234">DNA repair</keyword>
<dbReference type="Proteomes" id="UP000095023">
    <property type="component" value="Unassembled WGS sequence"/>
</dbReference>
<evidence type="ECO:0000256" key="5">
    <source>
        <dbReference type="ARBA" id="ARBA00022801"/>
    </source>
</evidence>
<sequence length="309" mass="34873">MPVSTSKIPSPSQIPPFYCCYLLQSDKKTKSFYIGSTPDPYRRLRQHNGDLKSGGAKKTHKDTSRPWNMICLVSGFPSKVSALQFERAWQHPVNSKHIARDHTNLLSLKATGPRSKTARISSLDKHLAVLRALCVHTSHYRLKLNVTFIDQTAAEVWHKNKFKLPSIPLHHSLIDAFSVEPVQEEYRQAHGTTLDALKKLRANDNQHQHIYDITDERLAACANPICGICAEKINFPVQEALVCYNNCGSIWHNKCIANQLLGERSSNIIPTRGQCPSCTGILIWSDMARDLSRRIGEHIIESESDHSDF</sequence>
<dbReference type="SUPFAM" id="SSF82771">
    <property type="entry name" value="GIY-YIG endonuclease"/>
    <property type="match status" value="1"/>
</dbReference>
<dbReference type="AlphaFoldDB" id="A0A1E4THK1"/>
<gene>
    <name evidence="13" type="ORF">CANCADRAFT_121610</name>
</gene>
<evidence type="ECO:0000256" key="10">
    <source>
        <dbReference type="SAM" id="MobiDB-lite"/>
    </source>
</evidence>
<dbReference type="HAMAP" id="MF_03100">
    <property type="entry name" value="Endonuc_su_Slx1"/>
    <property type="match status" value="1"/>
</dbReference>
<dbReference type="GO" id="GO:0008270">
    <property type="term" value="F:zinc ion binding"/>
    <property type="evidence" value="ECO:0007669"/>
    <property type="project" value="UniProtKB-KW"/>
</dbReference>
<evidence type="ECO:0000259" key="11">
    <source>
        <dbReference type="PROSITE" id="PS50089"/>
    </source>
</evidence>
<comment type="function">
    <text evidence="9">Catalytic subunit of the SLX1-SLX4 structure-specific endonuclease that resolves DNA secondary structures generated during DNA repair and recombination. Has endonuclease activity towards branched DNA substrates, introducing single-strand cuts in duplex DNA close to junctions with ss-DNA.</text>
</comment>
<keyword evidence="1 9" id="KW-0540">Nuclease</keyword>
<keyword evidence="3 9" id="KW-0227">DNA damage</keyword>
<evidence type="ECO:0000313" key="13">
    <source>
        <dbReference type="EMBL" id="ODV91225.1"/>
    </source>
</evidence>
<dbReference type="InterPro" id="IPR000305">
    <property type="entry name" value="GIY-YIG_endonuc"/>
</dbReference>
<dbReference type="PANTHER" id="PTHR20208:SF10">
    <property type="entry name" value="STRUCTURE-SPECIFIC ENDONUCLEASE SUBUNIT SLX1"/>
    <property type="match status" value="1"/>
</dbReference>
<evidence type="ECO:0000256" key="7">
    <source>
        <dbReference type="ARBA" id="ARBA00023204"/>
    </source>
</evidence>
<dbReference type="PROSITE" id="PS50164">
    <property type="entry name" value="GIY_YIG"/>
    <property type="match status" value="1"/>
</dbReference>
<dbReference type="InterPro" id="IPR050381">
    <property type="entry name" value="SLX1_endonuclease"/>
</dbReference>
<dbReference type="GO" id="GO:0033557">
    <property type="term" value="C:Slx1-Slx4 complex"/>
    <property type="evidence" value="ECO:0007669"/>
    <property type="project" value="UniProtKB-UniRule"/>
</dbReference>
<evidence type="ECO:0000256" key="6">
    <source>
        <dbReference type="ARBA" id="ARBA00023172"/>
    </source>
</evidence>
<dbReference type="GO" id="GO:0017108">
    <property type="term" value="F:5'-flap endonuclease activity"/>
    <property type="evidence" value="ECO:0007669"/>
    <property type="project" value="InterPro"/>
</dbReference>
<dbReference type="Gene3D" id="3.30.40.10">
    <property type="entry name" value="Zinc/RING finger domain, C3HC4 (zinc finger)"/>
    <property type="match status" value="1"/>
</dbReference>
<keyword evidence="8 9" id="KW-0539">Nucleus</keyword>
<evidence type="ECO:0000313" key="14">
    <source>
        <dbReference type="Proteomes" id="UP000095023"/>
    </source>
</evidence>
<keyword evidence="14" id="KW-1185">Reference proteome</keyword>
<protein>
    <submittedName>
        <fullName evidence="13">Uncharacterized protein</fullName>
    </submittedName>
</protein>
<evidence type="ECO:0000256" key="1">
    <source>
        <dbReference type="ARBA" id="ARBA00022722"/>
    </source>
</evidence>
<dbReference type="FunFam" id="3.40.1440.10:FF:000006">
    <property type="entry name" value="Structure-specific endonuclease subunit SLX1"/>
    <property type="match status" value="1"/>
</dbReference>
<dbReference type="EMBL" id="KV453842">
    <property type="protein sequence ID" value="ODV91225.1"/>
    <property type="molecule type" value="Genomic_DNA"/>
</dbReference>
<dbReference type="SUPFAM" id="SSF57850">
    <property type="entry name" value="RING/U-box"/>
    <property type="match status" value="1"/>
</dbReference>
<dbReference type="Pfam" id="PF01541">
    <property type="entry name" value="GIY-YIG"/>
    <property type="match status" value="1"/>
</dbReference>
<comment type="similarity">
    <text evidence="9">Belongs to the SLX1 family.</text>
</comment>
<feature type="zinc finger region" description="SLX1-type" evidence="9">
    <location>
        <begin position="226"/>
        <end position="278"/>
    </location>
</feature>
<dbReference type="InterPro" id="IPR013083">
    <property type="entry name" value="Znf_RING/FYVE/PHD"/>
</dbReference>
<dbReference type="PROSITE" id="PS50089">
    <property type="entry name" value="ZF_RING_2"/>
    <property type="match status" value="1"/>
</dbReference>
<comment type="subcellular location">
    <subcellularLocation>
        <location evidence="9">Nucleus</location>
    </subcellularLocation>
</comment>
<keyword evidence="4 9" id="KW-0863">Zinc-finger</keyword>
<comment type="subunit">
    <text evidence="9">Forms a heterodimer with SLX4.</text>
</comment>
<dbReference type="InterPro" id="IPR027520">
    <property type="entry name" value="Slx1"/>
</dbReference>
<accession>A0A1E4THK1</accession>
<feature type="domain" description="RING-type" evidence="11">
    <location>
        <begin position="226"/>
        <end position="279"/>
    </location>
</feature>
<feature type="region of interest" description="Disordered" evidence="10">
    <location>
        <begin position="43"/>
        <end position="62"/>
    </location>
</feature>
<dbReference type="OrthoDB" id="24645at2759"/>
<dbReference type="GO" id="GO:0000724">
    <property type="term" value="P:double-strand break repair via homologous recombination"/>
    <property type="evidence" value="ECO:0007669"/>
    <property type="project" value="TreeGrafter"/>
</dbReference>
<dbReference type="Pfam" id="PF21202">
    <property type="entry name" value="SLX1_C"/>
    <property type="match status" value="1"/>
</dbReference>
<keyword evidence="5 9" id="KW-0378">Hydrolase</keyword>
<evidence type="ECO:0000256" key="8">
    <source>
        <dbReference type="ARBA" id="ARBA00023242"/>
    </source>
</evidence>
<evidence type="ECO:0000256" key="2">
    <source>
        <dbReference type="ARBA" id="ARBA00022759"/>
    </source>
</evidence>
<proteinExistence type="inferred from homology"/>
<evidence type="ECO:0000256" key="9">
    <source>
        <dbReference type="HAMAP-Rule" id="MF_03100"/>
    </source>
</evidence>
<dbReference type="CDD" id="cd10455">
    <property type="entry name" value="GIY-YIG_SLX1"/>
    <property type="match status" value="1"/>
</dbReference>
<reference evidence="14" key="1">
    <citation type="submission" date="2016-02" db="EMBL/GenBank/DDBJ databases">
        <title>Comparative genomics of biotechnologically important yeasts.</title>
        <authorList>
            <consortium name="DOE Joint Genome Institute"/>
            <person name="Riley R."/>
            <person name="Haridas S."/>
            <person name="Wolfe K.H."/>
            <person name="Lopes M.R."/>
            <person name="Hittinger C.T."/>
            <person name="Goker M."/>
            <person name="Salamov A."/>
            <person name="Wisecaver J."/>
            <person name="Long T.M."/>
            <person name="Aerts A.L."/>
            <person name="Barry K."/>
            <person name="Choi C."/>
            <person name="Clum A."/>
            <person name="Coughlan A.Y."/>
            <person name="Deshpande S."/>
            <person name="Douglass A.P."/>
            <person name="Hanson S.J."/>
            <person name="Klenk H.-P."/>
            <person name="Labutti K."/>
            <person name="Lapidus A."/>
            <person name="Lindquist E."/>
            <person name="Lipzen A."/>
            <person name="Meier-Kolthoff J.P."/>
            <person name="Ohm R.A."/>
            <person name="Otillar R.P."/>
            <person name="Pangilinan J."/>
            <person name="Peng Y."/>
            <person name="Rokas A."/>
            <person name="Rosa C.A."/>
            <person name="Scheuner C."/>
            <person name="Sibirny A.A."/>
            <person name="Slot J.C."/>
            <person name="Stielow J.B."/>
            <person name="Sun H."/>
            <person name="Kurtzman C.P."/>
            <person name="Blackwell M."/>
            <person name="Jeffries T.W."/>
            <person name="Grigoriev I.V."/>
        </authorList>
    </citation>
    <scope>NUCLEOTIDE SEQUENCE [LARGE SCALE GENOMIC DNA]</scope>
    <source>
        <strain evidence="14">NRRL Y-17796</strain>
    </source>
</reference>
<comment type="cofactor">
    <cofactor evidence="9">
        <name>a divalent metal cation</name>
        <dbReference type="ChEBI" id="CHEBI:60240"/>
    </cofactor>
</comment>
<evidence type="ECO:0000256" key="3">
    <source>
        <dbReference type="ARBA" id="ARBA00022763"/>
    </source>
</evidence>
<dbReference type="InterPro" id="IPR035901">
    <property type="entry name" value="GIY-YIG_endonuc_sf"/>
</dbReference>
<dbReference type="InterPro" id="IPR001841">
    <property type="entry name" value="Znf_RING"/>
</dbReference>
<dbReference type="InterPro" id="IPR048749">
    <property type="entry name" value="SLX1_C"/>
</dbReference>
<keyword evidence="9" id="KW-0479">Metal-binding</keyword>
<organism evidence="13 14">
    <name type="scientific">Tortispora caseinolytica NRRL Y-17796</name>
    <dbReference type="NCBI Taxonomy" id="767744"/>
    <lineage>
        <taxon>Eukaryota</taxon>
        <taxon>Fungi</taxon>
        <taxon>Dikarya</taxon>
        <taxon>Ascomycota</taxon>
        <taxon>Saccharomycotina</taxon>
        <taxon>Trigonopsidomycetes</taxon>
        <taxon>Trigonopsidales</taxon>
        <taxon>Trigonopsidaceae</taxon>
        <taxon>Tortispora</taxon>
    </lineage>
</organism>
<dbReference type="Gene3D" id="3.40.1440.10">
    <property type="entry name" value="GIY-YIG endonuclease"/>
    <property type="match status" value="1"/>
</dbReference>
<evidence type="ECO:0000259" key="12">
    <source>
        <dbReference type="PROSITE" id="PS50164"/>
    </source>
</evidence>
<dbReference type="GO" id="GO:0008821">
    <property type="term" value="F:crossover junction DNA endonuclease activity"/>
    <property type="evidence" value="ECO:0007669"/>
    <property type="project" value="TreeGrafter"/>
</dbReference>
<keyword evidence="6 9" id="KW-0233">DNA recombination</keyword>